<dbReference type="InterPro" id="IPR052377">
    <property type="entry name" value="Mitochondrial_ECH-domain"/>
</dbReference>
<evidence type="ECO:0000256" key="9">
    <source>
        <dbReference type="ARBA" id="ARBA00037410"/>
    </source>
</evidence>
<keyword evidence="8" id="KW-0496">Mitochondrion</keyword>
<keyword evidence="2" id="KW-0479">Metal-binding</keyword>
<feature type="region of interest" description="Disordered" evidence="12">
    <location>
        <begin position="927"/>
        <end position="969"/>
    </location>
</feature>
<dbReference type="InterPro" id="IPR014748">
    <property type="entry name" value="Enoyl-CoA_hydra_C"/>
</dbReference>
<feature type="region of interest" description="Disordered" evidence="12">
    <location>
        <begin position="518"/>
        <end position="542"/>
    </location>
</feature>
<evidence type="ECO:0000256" key="8">
    <source>
        <dbReference type="ARBA" id="ARBA00023128"/>
    </source>
</evidence>
<dbReference type="GO" id="GO:0016836">
    <property type="term" value="F:hydro-lyase activity"/>
    <property type="evidence" value="ECO:0007669"/>
    <property type="project" value="TreeGrafter"/>
</dbReference>
<comment type="function">
    <text evidence="9">May play a role in fatty acid biosynthesis and insulin sensitivity.</text>
</comment>
<dbReference type="Proteomes" id="UP000092461">
    <property type="component" value="Unassembled WGS sequence"/>
</dbReference>
<dbReference type="EMBL" id="GITU01002854">
    <property type="protein sequence ID" value="MBC1171557.1"/>
    <property type="molecule type" value="Transcribed_RNA"/>
</dbReference>
<feature type="compositionally biased region" description="Low complexity" evidence="12">
    <location>
        <begin position="927"/>
        <end position="940"/>
    </location>
</feature>
<accession>A0A1B0GKR0</accession>
<dbReference type="Gene3D" id="3.30.160.60">
    <property type="entry name" value="Classic Zinc Finger"/>
    <property type="match status" value="1"/>
</dbReference>
<dbReference type="Pfam" id="PF13913">
    <property type="entry name" value="zf-C2HC_2"/>
    <property type="match status" value="2"/>
</dbReference>
<dbReference type="EMBL" id="AJWK01030937">
    <property type="status" value="NOT_ANNOTATED_CDS"/>
    <property type="molecule type" value="Genomic_DNA"/>
</dbReference>
<evidence type="ECO:0000256" key="4">
    <source>
        <dbReference type="ARBA" id="ARBA00022832"/>
    </source>
</evidence>
<evidence type="ECO:0000256" key="11">
    <source>
        <dbReference type="PROSITE-ProRule" id="PRU01371"/>
    </source>
</evidence>
<dbReference type="EMBL" id="AJWK01030934">
    <property type="status" value="NOT_ANNOTATED_CDS"/>
    <property type="molecule type" value="Genomic_DNA"/>
</dbReference>
<feature type="region of interest" description="Disordered" evidence="12">
    <location>
        <begin position="644"/>
        <end position="664"/>
    </location>
</feature>
<keyword evidence="6" id="KW-0809">Transit peptide</keyword>
<dbReference type="EMBL" id="AJWK01030936">
    <property type="status" value="NOT_ANNOTATED_CDS"/>
    <property type="molecule type" value="Genomic_DNA"/>
</dbReference>
<evidence type="ECO:0000313" key="15">
    <source>
        <dbReference type="EnsemblMetazoa" id="LLOJ009039-PA"/>
    </source>
</evidence>
<feature type="region of interest" description="Disordered" evidence="12">
    <location>
        <begin position="1059"/>
        <end position="1147"/>
    </location>
</feature>
<feature type="compositionally biased region" description="Polar residues" evidence="12">
    <location>
        <begin position="700"/>
        <end position="732"/>
    </location>
</feature>
<feature type="compositionally biased region" description="Low complexity" evidence="12">
    <location>
        <begin position="648"/>
        <end position="661"/>
    </location>
</feature>
<keyword evidence="7" id="KW-0443">Lipid metabolism</keyword>
<reference evidence="16" key="1">
    <citation type="submission" date="2012-05" db="EMBL/GenBank/DDBJ databases">
        <title>Whole Genome Assembly of Lutzomyia longipalpis.</title>
        <authorList>
            <person name="Richards S."/>
            <person name="Qu C."/>
            <person name="Dillon R."/>
            <person name="Worley K."/>
            <person name="Scherer S."/>
            <person name="Batterton M."/>
            <person name="Taylor A."/>
            <person name="Hawes A."/>
            <person name="Hernandez B."/>
            <person name="Kovar C."/>
            <person name="Mandapat C."/>
            <person name="Pham C."/>
            <person name="Qu C."/>
            <person name="Jing C."/>
            <person name="Bess C."/>
            <person name="Bandaranaike D."/>
            <person name="Ngo D."/>
            <person name="Ongeri F."/>
            <person name="Arias F."/>
            <person name="Lara F."/>
            <person name="Weissenberger G."/>
            <person name="Kamau G."/>
            <person name="Han H."/>
            <person name="Shen H."/>
            <person name="Dinh H."/>
            <person name="Khalil I."/>
            <person name="Jones J."/>
            <person name="Shafer J."/>
            <person name="Jayaseelan J."/>
            <person name="Quiroz J."/>
            <person name="Blankenburg K."/>
            <person name="Nguyen L."/>
            <person name="Jackson L."/>
            <person name="Francisco L."/>
            <person name="Tang L.-Y."/>
            <person name="Pu L.-L."/>
            <person name="Perales L."/>
            <person name="Lorensuhewa L."/>
            <person name="Munidasa M."/>
            <person name="Coyle M."/>
            <person name="Taylor M."/>
            <person name="Puazo M."/>
            <person name="Firestine M."/>
            <person name="Scheel M."/>
            <person name="Javaid M."/>
            <person name="Wang M."/>
            <person name="Li M."/>
            <person name="Tabassum N."/>
            <person name="Saada N."/>
            <person name="Osuji N."/>
            <person name="Aqrawi P."/>
            <person name="Fu Q."/>
            <person name="Thornton R."/>
            <person name="Raj R."/>
            <person name="Goodspeed R."/>
            <person name="Mata R."/>
            <person name="Najjar R."/>
            <person name="Gubbala S."/>
            <person name="Lee S."/>
            <person name="Denson S."/>
            <person name="Patil S."/>
            <person name="Macmil S."/>
            <person name="Qi S."/>
            <person name="Matskevitch T."/>
            <person name="Palculict T."/>
            <person name="Mathew T."/>
            <person name="Vee V."/>
            <person name="Velamala V."/>
            <person name="Korchina V."/>
            <person name="Cai W."/>
            <person name="Liu W."/>
            <person name="Dai W."/>
            <person name="Zou X."/>
            <person name="Zhu Y."/>
            <person name="Zhang Y."/>
            <person name="Wu Y.-Q."/>
            <person name="Xin Y."/>
            <person name="Nazarath L."/>
            <person name="Kovar C."/>
            <person name="Han Y."/>
            <person name="Muzny D."/>
            <person name="Gibbs R."/>
        </authorList>
    </citation>
    <scope>NUCLEOTIDE SEQUENCE [LARGE SCALE GENOMIC DNA]</scope>
    <source>
        <strain evidence="16">Jacobina</strain>
    </source>
</reference>
<evidence type="ECO:0000256" key="3">
    <source>
        <dbReference type="ARBA" id="ARBA00022771"/>
    </source>
</evidence>
<evidence type="ECO:0000313" key="14">
    <source>
        <dbReference type="EMBL" id="MBC1171557.1"/>
    </source>
</evidence>
<feature type="compositionally biased region" description="Polar residues" evidence="12">
    <location>
        <begin position="944"/>
        <end position="962"/>
    </location>
</feature>
<feature type="region of interest" description="Disordered" evidence="12">
    <location>
        <begin position="844"/>
        <end position="873"/>
    </location>
</feature>
<evidence type="ECO:0000313" key="16">
    <source>
        <dbReference type="Proteomes" id="UP000092461"/>
    </source>
</evidence>
<dbReference type="VEuPathDB" id="VectorBase:LLONM1_008094"/>
<evidence type="ECO:0000256" key="10">
    <source>
        <dbReference type="ARBA" id="ARBA00040545"/>
    </source>
</evidence>
<dbReference type="EnsemblMetazoa" id="LLOJ009039-RA">
    <property type="protein sequence ID" value="LLOJ009039-PA"/>
    <property type="gene ID" value="LLOJ009039"/>
</dbReference>
<dbReference type="VEuPathDB" id="VectorBase:LLONM1_001513"/>
<keyword evidence="5" id="KW-0862">Zinc</keyword>
<dbReference type="EMBL" id="AJWK01030938">
    <property type="status" value="NOT_ANNOTATED_CDS"/>
    <property type="molecule type" value="Genomic_DNA"/>
</dbReference>
<reference evidence="14" key="2">
    <citation type="journal article" date="2020" name="BMC">
        <title>Leishmania infection induces a limited differential gene expression in the sand fly midgut.</title>
        <authorList>
            <person name="Coutinho-Abreu I.V."/>
            <person name="Serafim T.D."/>
            <person name="Meneses C."/>
            <person name="Kamhawi S."/>
            <person name="Oliveira F."/>
            <person name="Valenzuela J.G."/>
        </authorList>
    </citation>
    <scope>NUCLEOTIDE SEQUENCE</scope>
    <source>
        <strain evidence="14">Jacobina</strain>
        <tissue evidence="14">Midgut</tissue>
    </source>
</reference>
<dbReference type="PROSITE" id="PS52027">
    <property type="entry name" value="ZF_C2HC_C3H"/>
    <property type="match status" value="1"/>
</dbReference>
<feature type="domain" description="C2HC/C3H-type" evidence="13">
    <location>
        <begin position="463"/>
        <end position="492"/>
    </location>
</feature>
<keyword evidence="14" id="KW-0413">Isomerase</keyword>
<dbReference type="GO" id="GO:0008270">
    <property type="term" value="F:zinc ion binding"/>
    <property type="evidence" value="ECO:0007669"/>
    <property type="project" value="UniProtKB-KW"/>
</dbReference>
<dbReference type="CDD" id="cd06558">
    <property type="entry name" value="crotonase-like"/>
    <property type="match status" value="1"/>
</dbReference>
<feature type="compositionally biased region" description="Basic and acidic residues" evidence="12">
    <location>
        <begin position="1129"/>
        <end position="1145"/>
    </location>
</feature>
<evidence type="ECO:0000259" key="13">
    <source>
        <dbReference type="PROSITE" id="PS52027"/>
    </source>
</evidence>
<organism evidence="15 16">
    <name type="scientific">Lutzomyia longipalpis</name>
    <name type="common">Sand fly</name>
    <dbReference type="NCBI Taxonomy" id="7200"/>
    <lineage>
        <taxon>Eukaryota</taxon>
        <taxon>Metazoa</taxon>
        <taxon>Ecdysozoa</taxon>
        <taxon>Arthropoda</taxon>
        <taxon>Hexapoda</taxon>
        <taxon>Insecta</taxon>
        <taxon>Pterygota</taxon>
        <taxon>Neoptera</taxon>
        <taxon>Endopterygota</taxon>
        <taxon>Diptera</taxon>
        <taxon>Nematocera</taxon>
        <taxon>Psychodoidea</taxon>
        <taxon>Psychodidae</taxon>
        <taxon>Lutzomyia</taxon>
        <taxon>Lutzomyia</taxon>
    </lineage>
</organism>
<evidence type="ECO:0000256" key="7">
    <source>
        <dbReference type="ARBA" id="ARBA00023098"/>
    </source>
</evidence>
<dbReference type="Pfam" id="PF00378">
    <property type="entry name" value="ECH_1"/>
    <property type="match status" value="2"/>
</dbReference>
<dbReference type="InterPro" id="IPR049899">
    <property type="entry name" value="Znf_C2HC_C3H"/>
</dbReference>
<comment type="subcellular location">
    <subcellularLocation>
        <location evidence="1">Mitochondrion</location>
    </subcellularLocation>
</comment>
<sequence length="1210" mass="135220">MNRIFTSNFRRFSSAARTKLTLCTEKDGVRNIVLNNPKMRNALSLEMMQDILGDLTHNLEDKSLRKLNCDESHFYLKLPEIFFSCQDEADSLHREDGVRNIVLNNPKMRNALSLEMMQDILGDLTHNLEDKSLRVIVLSSVESPVFSAGHNLKELAPDKSQDVHREVFRLANRLMLAMIEAPVPVIGKVDGLAAAAGCQLIANCDMVVCSSRSSFSTPGANFGVFCSTPGVAVARKVSRMKAAQMLFTGLPVDAEEALNCGLVSSVVPPEELDGAMEKVCAAICSKSRPVIAIGKKFFYQQIEMGTKMAFEAAGEVMVQNLAEPDGQEGVRSFVEKRKPQWSHLSRMKAAQMLFTGLPVDAEEALNCGLVSSVVPPEELDGAVEKVCAAICSKSRPVIAIGKKFFYQQIEMGTKMAFEAAGEVMVQNLAEPDGQEGVRSFVEKRKPQWSHLYDSMFENATEMELEPCQYCGRTFVPSTLEKHVVICEKTGTKKRKQFDSSQQRLEGTELARYVPKSYGLSNGRESRVSPPKTESVGASGRKRTIAPPQAEKCPYCERSFGMRAYDRHVEWCGEKAKLIDKSTSPTVNAAKERLNARINYKAPSLRTKRGLNREKYSPGFDDSYSECGTMTPNSIVSCNPRIDFGRKNSTNSMTSSITSESGFSDKYDPFVSAKRQLEELFSPSQQPTRTTPTAARKSPGKSPQTNGSKPSVVSPTAQLNQLKTSNFRRTSSLRMPKKSSPPKTFYPSRPAASRIQRGISDEGPISSSFVKPEEYDEMPVRSVYATDYTTSRKSPAQTPTNLQNRRNLRLDLKKTNLPSNDFPISKTDSLAVFLNYERDLKAEPSLTQKELKDKSNSLRSQQKSPVDSPEANEIQIRPLRLAPLDKVPKLTPITLDQILKPHEKMESSGYIDPKLINLCDNLNVGKLSSGSSETVSSSGSRETMKTPTKVSDNRIASNNQRNASTEKKAGLRRQLKLDRNNILFDMAPRQVSDEAPTDPYSDAYDQTIELLDGDTKKIPGNFEELFNDFDFEEFLTSFEDDEQFPIFRDYKELMLNRQRRAREKTNDDVSHRSPPECRNKSDREDEEVVKEQERMLASPSKTKSQTSEATEEEVSSPEVPSPMQPIDTNYAEKAKSATTPKQRDSFEEAEQQLMQSVRELDLMCTPEDEPRTPGTPSGSQKLCKFCHECGSRFPVETAKFCMECGVRRITM</sequence>
<keyword evidence="3 11" id="KW-0863">Zinc-finger</keyword>
<dbReference type="GO" id="GO:0005739">
    <property type="term" value="C:mitochondrion"/>
    <property type="evidence" value="ECO:0007669"/>
    <property type="project" value="UniProtKB-SubCell"/>
</dbReference>
<dbReference type="PANTHER" id="PTHR43602">
    <property type="match status" value="1"/>
</dbReference>
<dbReference type="Gene3D" id="1.10.12.10">
    <property type="entry name" value="Lyase 2-enoyl-coa Hydratase, Chain A, domain 2"/>
    <property type="match status" value="2"/>
</dbReference>
<evidence type="ECO:0000256" key="1">
    <source>
        <dbReference type="ARBA" id="ARBA00004173"/>
    </source>
</evidence>
<dbReference type="EMBL" id="AJWK01030935">
    <property type="status" value="NOT_ANNOTATED_CDS"/>
    <property type="molecule type" value="Genomic_DNA"/>
</dbReference>
<reference evidence="15" key="3">
    <citation type="submission" date="2020-05" db="UniProtKB">
        <authorList>
            <consortium name="EnsemblMetazoa"/>
        </authorList>
    </citation>
    <scope>IDENTIFICATION</scope>
    <source>
        <strain evidence="15">Jacobina</strain>
    </source>
</reference>
<dbReference type="SUPFAM" id="SSF52096">
    <property type="entry name" value="ClpP/crotonase"/>
    <property type="match status" value="3"/>
</dbReference>
<feature type="compositionally biased region" description="Basic and acidic residues" evidence="12">
    <location>
        <begin position="1062"/>
        <end position="1093"/>
    </location>
</feature>
<protein>
    <recommendedName>
        <fullName evidence="10">Enoyl-CoA hydratase domain-containing protein 3, mitochondrial</fullName>
    </recommendedName>
</protein>
<dbReference type="Gene3D" id="3.90.226.10">
    <property type="entry name" value="2-enoyl-CoA Hydratase, Chain A, domain 1"/>
    <property type="match status" value="2"/>
</dbReference>
<keyword evidence="16" id="KW-1185">Reference proteome</keyword>
<name>A0A1B0GKR0_LUTLO</name>
<dbReference type="VEuPathDB" id="VectorBase:LLOJ009039"/>
<evidence type="ECO:0000256" key="5">
    <source>
        <dbReference type="ARBA" id="ARBA00022833"/>
    </source>
</evidence>
<feature type="compositionally biased region" description="Polar residues" evidence="12">
    <location>
        <begin position="786"/>
        <end position="799"/>
    </location>
</feature>
<dbReference type="PANTHER" id="PTHR43602:SF1">
    <property type="entry name" value="ENOYL-COA HYDRATASE DOMAIN-CONTAINING PROTEIN 3, MITOCHONDRIAL"/>
    <property type="match status" value="1"/>
</dbReference>
<keyword evidence="4" id="KW-0276">Fatty acid metabolism</keyword>
<dbReference type="AlphaFoldDB" id="A0A1B0GKR0"/>
<evidence type="ECO:0000256" key="6">
    <source>
        <dbReference type="ARBA" id="ARBA00022946"/>
    </source>
</evidence>
<dbReference type="GO" id="GO:0016853">
    <property type="term" value="F:isomerase activity"/>
    <property type="evidence" value="ECO:0007669"/>
    <property type="project" value="UniProtKB-KW"/>
</dbReference>
<proteinExistence type="predicted"/>
<feature type="region of interest" description="Disordered" evidence="12">
    <location>
        <begin position="677"/>
        <end position="772"/>
    </location>
</feature>
<evidence type="ECO:0000256" key="12">
    <source>
        <dbReference type="SAM" id="MobiDB-lite"/>
    </source>
</evidence>
<dbReference type="InterPro" id="IPR001753">
    <property type="entry name" value="Enoyl-CoA_hydra/iso"/>
</dbReference>
<dbReference type="InterPro" id="IPR029045">
    <property type="entry name" value="ClpP/crotonase-like_dom_sf"/>
</dbReference>
<dbReference type="GO" id="GO:0006631">
    <property type="term" value="P:fatty acid metabolic process"/>
    <property type="evidence" value="ECO:0007669"/>
    <property type="project" value="UniProtKB-KW"/>
</dbReference>
<feature type="compositionally biased region" description="Low complexity" evidence="12">
    <location>
        <begin position="681"/>
        <end position="695"/>
    </location>
</feature>
<dbReference type="EMBL" id="AJWK01030933">
    <property type="status" value="NOT_ANNOTATED_CDS"/>
    <property type="molecule type" value="Genomic_DNA"/>
</dbReference>
<evidence type="ECO:0000256" key="2">
    <source>
        <dbReference type="ARBA" id="ARBA00022723"/>
    </source>
</evidence>
<feature type="region of interest" description="Disordered" evidence="12">
    <location>
        <begin position="786"/>
        <end position="806"/>
    </location>
</feature>